<dbReference type="InterPro" id="IPR022090">
    <property type="entry name" value="DUF3634"/>
</dbReference>
<comment type="caution">
    <text evidence="1">The sequence shown here is derived from an EMBL/GenBank/DDBJ whole genome shotgun (WGS) entry which is preliminary data.</text>
</comment>
<evidence type="ECO:0000313" key="2">
    <source>
        <dbReference type="Proteomes" id="UP000557717"/>
    </source>
</evidence>
<name>A0A840V9S0_9BACT</name>
<sequence>MKFLSRLFSETAIEIRSGQAILRKGKHHAGMLSDITSMAREHDLSRGEIWIESTGKIHFSHEIPKDLHQRFRNTLVLSLS</sequence>
<evidence type="ECO:0000313" key="1">
    <source>
        <dbReference type="EMBL" id="MBB5351438.1"/>
    </source>
</evidence>
<proteinExistence type="predicted"/>
<accession>A0A840V9S0</accession>
<organism evidence="1 2">
    <name type="scientific">Haloferula luteola</name>
    <dbReference type="NCBI Taxonomy" id="595692"/>
    <lineage>
        <taxon>Bacteria</taxon>
        <taxon>Pseudomonadati</taxon>
        <taxon>Verrucomicrobiota</taxon>
        <taxon>Verrucomicrobiia</taxon>
        <taxon>Verrucomicrobiales</taxon>
        <taxon>Verrucomicrobiaceae</taxon>
        <taxon>Haloferula</taxon>
    </lineage>
</organism>
<dbReference type="Pfam" id="PF12321">
    <property type="entry name" value="DUF3634"/>
    <property type="match status" value="1"/>
</dbReference>
<dbReference type="Proteomes" id="UP000557717">
    <property type="component" value="Unassembled WGS sequence"/>
</dbReference>
<dbReference type="EMBL" id="JACHFD010000006">
    <property type="protein sequence ID" value="MBB5351438.1"/>
    <property type="molecule type" value="Genomic_DNA"/>
</dbReference>
<keyword evidence="2" id="KW-1185">Reference proteome</keyword>
<reference evidence="1 2" key="1">
    <citation type="submission" date="2020-08" db="EMBL/GenBank/DDBJ databases">
        <title>Genomic Encyclopedia of Type Strains, Phase IV (KMG-IV): sequencing the most valuable type-strain genomes for metagenomic binning, comparative biology and taxonomic classification.</title>
        <authorList>
            <person name="Goeker M."/>
        </authorList>
    </citation>
    <scope>NUCLEOTIDE SEQUENCE [LARGE SCALE GENOMIC DNA]</scope>
    <source>
        <strain evidence="1 2">YC6886</strain>
    </source>
</reference>
<gene>
    <name evidence="1" type="ORF">HNR46_001674</name>
</gene>
<dbReference type="AlphaFoldDB" id="A0A840V9S0"/>
<dbReference type="RefSeq" id="WP_184017591.1">
    <property type="nucleotide sequence ID" value="NZ_JACHFD010000006.1"/>
</dbReference>
<protein>
    <submittedName>
        <fullName evidence="1">Uncharacterized protein</fullName>
    </submittedName>
</protein>